<comment type="caution">
    <text evidence="1">The sequence shown here is derived from an EMBL/GenBank/DDBJ whole genome shotgun (WGS) entry which is preliminary data.</text>
</comment>
<evidence type="ECO:0000313" key="1">
    <source>
        <dbReference type="EMBL" id="KAF0825242.1"/>
    </source>
</evidence>
<dbReference type="Proteomes" id="UP000465778">
    <property type="component" value="Unassembled WGS sequence"/>
</dbReference>
<dbReference type="AlphaFoldDB" id="A0A800NE87"/>
<reference evidence="1 2" key="1">
    <citation type="journal article" date="2020" name="G3 (Bethesda)">
        <title>Whole Genome Sequencing and Comparative Genomics of Two Nematicidal Bacillus Strains Reveals a Wide Range of Possible Virulence Factors.</title>
        <authorList>
            <person name="Susic N."/>
            <person name="Janezic S."/>
            <person name="Rupnik M."/>
            <person name="Geric Stare B."/>
        </authorList>
    </citation>
    <scope>NUCLEOTIDE SEQUENCE [LARGE SCALE GENOMIC DNA]</scope>
    <source>
        <strain evidence="1 2">I-1582</strain>
    </source>
</reference>
<sequence>MKDHKGFILKGDFRKTIGKLGKGSKKMRKAIREMGAASRGNPVVFMLNNIPIYVFPRAKMILYP</sequence>
<protein>
    <submittedName>
        <fullName evidence="1">Uncharacterized protein</fullName>
    </submittedName>
</protein>
<proteinExistence type="predicted"/>
<gene>
    <name evidence="1" type="ORF">KIS1582_1029</name>
</gene>
<dbReference type="EMBL" id="VDEM01000006">
    <property type="protein sequence ID" value="KAF0825242.1"/>
    <property type="molecule type" value="Genomic_DNA"/>
</dbReference>
<accession>A0A800NE87</accession>
<name>A0A800NE87_CYTFI</name>
<organism evidence="1 2">
    <name type="scientific">Cytobacillus firmus</name>
    <name type="common">Bacillus firmus</name>
    <dbReference type="NCBI Taxonomy" id="1399"/>
    <lineage>
        <taxon>Bacteria</taxon>
        <taxon>Bacillati</taxon>
        <taxon>Bacillota</taxon>
        <taxon>Bacilli</taxon>
        <taxon>Bacillales</taxon>
        <taxon>Bacillaceae</taxon>
        <taxon>Cytobacillus</taxon>
    </lineage>
</organism>
<evidence type="ECO:0000313" key="2">
    <source>
        <dbReference type="Proteomes" id="UP000465778"/>
    </source>
</evidence>